<comment type="subcellular location">
    <subcellularLocation>
        <location evidence="1">Cell septum</location>
    </subcellularLocation>
</comment>
<organism evidence="7 8">
    <name type="scientific">Streptomyces tateyamensis</name>
    <dbReference type="NCBI Taxonomy" id="565073"/>
    <lineage>
        <taxon>Bacteria</taxon>
        <taxon>Bacillati</taxon>
        <taxon>Actinomycetota</taxon>
        <taxon>Actinomycetes</taxon>
        <taxon>Kitasatosporales</taxon>
        <taxon>Streptomycetaceae</taxon>
        <taxon>Streptomyces</taxon>
    </lineage>
</organism>
<evidence type="ECO:0000256" key="4">
    <source>
        <dbReference type="ARBA" id="ARBA00022969"/>
    </source>
</evidence>
<keyword evidence="6" id="KW-0131">Cell cycle</keyword>
<name>A0A2V4NG83_9ACTN</name>
<comment type="similarity">
    <text evidence="2">Belongs to the SsgA family.</text>
</comment>
<dbReference type="GO" id="GO:0030428">
    <property type="term" value="C:cell septum"/>
    <property type="evidence" value="ECO:0007669"/>
    <property type="project" value="UniProtKB-SubCell"/>
</dbReference>
<dbReference type="GO" id="GO:0000917">
    <property type="term" value="P:division septum assembly"/>
    <property type="evidence" value="ECO:0007669"/>
    <property type="project" value="UniProtKB-KW"/>
</dbReference>
<dbReference type="OrthoDB" id="3870112at2"/>
<evidence type="ECO:0000256" key="3">
    <source>
        <dbReference type="ARBA" id="ARBA00022618"/>
    </source>
</evidence>
<dbReference type="Gene3D" id="2.30.31.20">
    <property type="entry name" value="Sporulation-specific cell division protein SsgB"/>
    <property type="match status" value="1"/>
</dbReference>
<dbReference type="AlphaFoldDB" id="A0A2V4NG83"/>
<evidence type="ECO:0000256" key="6">
    <source>
        <dbReference type="ARBA" id="ARBA00023306"/>
    </source>
</evidence>
<proteinExistence type="inferred from homology"/>
<keyword evidence="3 7" id="KW-0132">Cell division</keyword>
<accession>A0A2V4NG83</accession>
<comment type="caution">
    <text evidence="7">The sequence shown here is derived from an EMBL/GenBank/DDBJ whole genome shotgun (WGS) entry which is preliminary data.</text>
</comment>
<keyword evidence="8" id="KW-1185">Reference proteome</keyword>
<dbReference type="InterPro" id="IPR006776">
    <property type="entry name" value="SsgB"/>
</dbReference>
<dbReference type="GO" id="GO:0030435">
    <property type="term" value="P:sporulation resulting in formation of a cellular spore"/>
    <property type="evidence" value="ECO:0007669"/>
    <property type="project" value="UniProtKB-KW"/>
</dbReference>
<evidence type="ECO:0000256" key="1">
    <source>
        <dbReference type="ARBA" id="ARBA00004431"/>
    </source>
</evidence>
<dbReference type="EMBL" id="PYBW01000052">
    <property type="protein sequence ID" value="PYC78247.1"/>
    <property type="molecule type" value="Genomic_DNA"/>
</dbReference>
<gene>
    <name evidence="7" type="ORF">C7C46_16565</name>
</gene>
<evidence type="ECO:0000256" key="5">
    <source>
        <dbReference type="ARBA" id="ARBA00023210"/>
    </source>
</evidence>
<keyword evidence="4" id="KW-0749">Sporulation</keyword>
<evidence type="ECO:0000313" key="7">
    <source>
        <dbReference type="EMBL" id="PYC78247.1"/>
    </source>
</evidence>
<evidence type="ECO:0000256" key="2">
    <source>
        <dbReference type="ARBA" id="ARBA00009323"/>
    </source>
</evidence>
<reference evidence="7 8" key="1">
    <citation type="submission" date="2018-03" db="EMBL/GenBank/DDBJ databases">
        <title>Bioinformatic expansion and discovery of thiopeptide antibiotics.</title>
        <authorList>
            <person name="Schwalen C.J."/>
            <person name="Hudson G.A."/>
            <person name="Mitchell D.A."/>
        </authorList>
    </citation>
    <scope>NUCLEOTIDE SEQUENCE [LARGE SCALE GENOMIC DNA]</scope>
    <source>
        <strain evidence="7 8">ATCC 21389</strain>
    </source>
</reference>
<sequence length="165" mass="17618">MLPVTGPGPEEGPLPGLDGLVPPQRAAGAVCTAYVLLEAIISPLLSIPVPARLRYRSREPYTVYLDSHIDLPEPVTWALSREILLGGLTAPTGLGDVSVFPGTGGEADSVFVSLRGRDTTALLRARADVLHAFLRWTACVVPPGLESEHFDVDTLLGRLREKDDG</sequence>
<dbReference type="InterPro" id="IPR038658">
    <property type="entry name" value="SsgB_sf"/>
</dbReference>
<protein>
    <submittedName>
        <fullName evidence="7">SsgA family sporulation/cell division regulator</fullName>
    </submittedName>
</protein>
<dbReference type="Proteomes" id="UP000248039">
    <property type="component" value="Unassembled WGS sequence"/>
</dbReference>
<evidence type="ECO:0000313" key="8">
    <source>
        <dbReference type="Proteomes" id="UP000248039"/>
    </source>
</evidence>
<keyword evidence="5" id="KW-0717">Septation</keyword>
<dbReference type="Pfam" id="PF04686">
    <property type="entry name" value="SsgA"/>
    <property type="match status" value="1"/>
</dbReference>